<organism evidence="1 2">
    <name type="scientific">Cichorium intybus</name>
    <name type="common">Chicory</name>
    <dbReference type="NCBI Taxonomy" id="13427"/>
    <lineage>
        <taxon>Eukaryota</taxon>
        <taxon>Viridiplantae</taxon>
        <taxon>Streptophyta</taxon>
        <taxon>Embryophyta</taxon>
        <taxon>Tracheophyta</taxon>
        <taxon>Spermatophyta</taxon>
        <taxon>Magnoliopsida</taxon>
        <taxon>eudicotyledons</taxon>
        <taxon>Gunneridae</taxon>
        <taxon>Pentapetalae</taxon>
        <taxon>asterids</taxon>
        <taxon>campanulids</taxon>
        <taxon>Asterales</taxon>
        <taxon>Asteraceae</taxon>
        <taxon>Cichorioideae</taxon>
        <taxon>Cichorieae</taxon>
        <taxon>Cichoriinae</taxon>
        <taxon>Cichorium</taxon>
    </lineage>
</organism>
<comment type="caution">
    <text evidence="1">The sequence shown here is derived from an EMBL/GenBank/DDBJ whole genome shotgun (WGS) entry which is preliminary data.</text>
</comment>
<gene>
    <name evidence="1" type="ORF">L2E82_02323</name>
</gene>
<sequence length="412" mass="46025">MSKQSIATNRKVSSGSFLSIFMHADGADMFLMALGFLGAVGDGIAMPVMFYFTSNIMNSVGGFSSLSKDVFIDKIDKNAEYLCFLGIWKWMACFLEGYCWARTAERQASRLRSAYLKAVLRQEVAYFDLNVTSTSEIITSVSSDRLVIQEVISEKVPVFVMYMSLFCGAYVVAFILLWRLAIVALPFVVILVIPGLIYGRVLMSLSRKIREEYNKAGTVAEQAISSVRTVYSFVGENKSLTEYSDALEGSVKLGEQTQGFGNLDQSSHPNIVQYYGSELGEETLSVYLEYVSGGSIHRLLQQYGPIHVAAEGTTLVEQAEDVASNKKAENRDVVGLQEQRHSRGWFKTSLEMLEIFKSYSAKTSLLDDLSFYGNREKMLKAKRISKAAFQTINKRTRAEHGVPLVILKLRIK</sequence>
<dbReference type="EMBL" id="CM042009">
    <property type="protein sequence ID" value="KAI3789524.1"/>
    <property type="molecule type" value="Genomic_DNA"/>
</dbReference>
<dbReference type="Proteomes" id="UP001055811">
    <property type="component" value="Linkage Group LG01"/>
</dbReference>
<reference evidence="2" key="1">
    <citation type="journal article" date="2022" name="Mol. Ecol. Resour.">
        <title>The genomes of chicory, endive, great burdock and yacon provide insights into Asteraceae palaeo-polyploidization history and plant inulin production.</title>
        <authorList>
            <person name="Fan W."/>
            <person name="Wang S."/>
            <person name="Wang H."/>
            <person name="Wang A."/>
            <person name="Jiang F."/>
            <person name="Liu H."/>
            <person name="Zhao H."/>
            <person name="Xu D."/>
            <person name="Zhang Y."/>
        </authorList>
    </citation>
    <scope>NUCLEOTIDE SEQUENCE [LARGE SCALE GENOMIC DNA]</scope>
    <source>
        <strain evidence="2">cv. Punajuju</strain>
    </source>
</reference>
<evidence type="ECO:0000313" key="1">
    <source>
        <dbReference type="EMBL" id="KAI3789524.1"/>
    </source>
</evidence>
<evidence type="ECO:0000313" key="2">
    <source>
        <dbReference type="Proteomes" id="UP001055811"/>
    </source>
</evidence>
<keyword evidence="2" id="KW-1185">Reference proteome</keyword>
<reference evidence="1 2" key="2">
    <citation type="journal article" date="2022" name="Mol. Ecol. Resour.">
        <title>The genomes of chicory, endive, great burdock and yacon provide insights into Asteraceae paleo-polyploidization history and plant inulin production.</title>
        <authorList>
            <person name="Fan W."/>
            <person name="Wang S."/>
            <person name="Wang H."/>
            <person name="Wang A."/>
            <person name="Jiang F."/>
            <person name="Liu H."/>
            <person name="Zhao H."/>
            <person name="Xu D."/>
            <person name="Zhang Y."/>
        </authorList>
    </citation>
    <scope>NUCLEOTIDE SEQUENCE [LARGE SCALE GENOMIC DNA]</scope>
    <source>
        <strain evidence="2">cv. Punajuju</strain>
        <tissue evidence="1">Leaves</tissue>
    </source>
</reference>
<proteinExistence type="predicted"/>
<protein>
    <submittedName>
        <fullName evidence="1">Uncharacterized protein</fullName>
    </submittedName>
</protein>
<name>A0ACB9H194_CICIN</name>
<accession>A0ACB9H194</accession>